<dbReference type="Gene3D" id="2.60.40.1190">
    <property type="match status" value="1"/>
</dbReference>
<dbReference type="EMBL" id="CP121106">
    <property type="protein sequence ID" value="WFL77020.1"/>
    <property type="molecule type" value="Genomic_DNA"/>
</dbReference>
<name>A0ABY8FS26_9SPHN</name>
<proteinExistence type="predicted"/>
<evidence type="ECO:0000313" key="1">
    <source>
        <dbReference type="EMBL" id="WFL77020.1"/>
    </source>
</evidence>
<gene>
    <name evidence="1" type="ORF">P7228_13640</name>
</gene>
<reference evidence="1 2" key="1">
    <citation type="submission" date="2023-03" db="EMBL/GenBank/DDBJ databases">
        <title>Altererythrobacter sp. CAU 1644 isolated from sand.</title>
        <authorList>
            <person name="Kim W."/>
        </authorList>
    </citation>
    <scope>NUCLEOTIDE SEQUENCE [LARGE SCALE GENOMIC DNA]</scope>
    <source>
        <strain evidence="1 2">CAU 1644</strain>
    </source>
</reference>
<dbReference type="RefSeq" id="WP_278015779.1">
    <property type="nucleotide sequence ID" value="NZ_CP121106.1"/>
</dbReference>
<keyword evidence="2" id="KW-1185">Reference proteome</keyword>
<organism evidence="1 2">
    <name type="scientific">Altererythrobacter arenosus</name>
    <dbReference type="NCBI Taxonomy" id="3032592"/>
    <lineage>
        <taxon>Bacteria</taxon>
        <taxon>Pseudomonadati</taxon>
        <taxon>Pseudomonadota</taxon>
        <taxon>Alphaproteobacteria</taxon>
        <taxon>Sphingomonadales</taxon>
        <taxon>Erythrobacteraceae</taxon>
        <taxon>Altererythrobacter</taxon>
    </lineage>
</organism>
<dbReference type="Proteomes" id="UP001215827">
    <property type="component" value="Chromosome"/>
</dbReference>
<accession>A0ABY8FS26</accession>
<evidence type="ECO:0000313" key="2">
    <source>
        <dbReference type="Proteomes" id="UP001215827"/>
    </source>
</evidence>
<protein>
    <submittedName>
        <fullName evidence="1">DOMON-like domain-containing protein</fullName>
    </submittedName>
</protein>
<sequence length="181" mass="20397">MQAHRLIPHPAHPPLAVTAIEARIHDDDANWLRLRWKVEGAQKLVLPRIGSKTRADGLWRTTCFELFLQPEGGAGYSEWNLSPSRRWNAYDFVEYREGMAERVVRRAPDSQVHPGSSFTIFYAAIPRSELPDAPCRMSISAVIEEEGGRISYWAIQHPNDEKPDFHDPACFVAGLAAPHAS</sequence>
<dbReference type="CDD" id="cd09627">
    <property type="entry name" value="DOMON_murB_like"/>
    <property type="match status" value="1"/>
</dbReference>